<dbReference type="KEGG" id="vg:55612901"/>
<sequence>MRYDVRKDPNDDTQWVIWDTVEERVFARYSNPDEPQAIVDKYHAAQLAAEAKGE</sequence>
<reference evidence="1 2" key="1">
    <citation type="submission" date="2018-10" db="EMBL/GenBank/DDBJ databases">
        <authorList>
            <person name="Soria N.A."/>
            <person name="Batley M.G."/>
            <person name="Hanafy A."/>
            <person name="Singh N."/>
            <person name="Shaffer C.D."/>
            <person name="Weston-Hafer K.A."/>
            <person name="Russell D.A."/>
            <person name="Pope W.H."/>
            <person name="Jacobs-Sera D."/>
            <person name="Hendrix R.W."/>
            <person name="Hatfull G.F."/>
        </authorList>
    </citation>
    <scope>NUCLEOTIDE SEQUENCE [LARGE SCALE GENOMIC DNA]</scope>
</reference>
<name>A0A3T0ICT4_9CAUD</name>
<dbReference type="RefSeq" id="YP_009842641.1">
    <property type="nucleotide sequence ID" value="NC_048742.1"/>
</dbReference>
<accession>A0A3T0ICT4</accession>
<proteinExistence type="predicted"/>
<evidence type="ECO:0000313" key="2">
    <source>
        <dbReference type="Proteomes" id="UP000284334"/>
    </source>
</evidence>
<dbReference type="Proteomes" id="UP000284334">
    <property type="component" value="Segment"/>
</dbReference>
<protein>
    <submittedName>
        <fullName evidence="1">Uncharacterized protein</fullName>
    </submittedName>
</protein>
<organism evidence="1 2">
    <name type="scientific">Streptomyces phage Gilson</name>
    <dbReference type="NCBI Taxonomy" id="2488789"/>
    <lineage>
        <taxon>Viruses</taxon>
        <taxon>Duplodnaviria</taxon>
        <taxon>Heunggongvirae</taxon>
        <taxon>Uroviricota</taxon>
        <taxon>Caudoviricetes</taxon>
        <taxon>Stanwilliamsviridae</taxon>
        <taxon>Loccivirinae</taxon>
        <taxon>Gilsonvirus</taxon>
        <taxon>Gilsonvirus gilson</taxon>
    </lineage>
</organism>
<gene>
    <name evidence="1" type="primary">211</name>
    <name evidence="1" type="ORF">SEA_GILSON_211</name>
</gene>
<dbReference type="EMBL" id="MK061412">
    <property type="protein sequence ID" value="AZU97256.1"/>
    <property type="molecule type" value="Genomic_DNA"/>
</dbReference>
<dbReference type="GeneID" id="55612901"/>
<evidence type="ECO:0000313" key="1">
    <source>
        <dbReference type="EMBL" id="AZU97256.1"/>
    </source>
</evidence>
<keyword evidence="2" id="KW-1185">Reference proteome</keyword>